<gene>
    <name evidence="2" type="ORF">SAMN04244560_02923</name>
</gene>
<name>A0A1G7X8U2_THETY</name>
<reference evidence="2 3" key="1">
    <citation type="submission" date="2016-10" db="EMBL/GenBank/DDBJ databases">
        <authorList>
            <person name="de Groot N.N."/>
        </authorList>
    </citation>
    <scope>NUCLEOTIDE SEQUENCE [LARGE SCALE GENOMIC DNA]</scope>
    <source>
        <strain evidence="2 3">DSM 569</strain>
    </source>
</reference>
<feature type="non-terminal residue" evidence="2">
    <location>
        <position position="1"/>
    </location>
</feature>
<evidence type="ECO:0000313" key="3">
    <source>
        <dbReference type="Proteomes" id="UP000183404"/>
    </source>
</evidence>
<dbReference type="EMBL" id="FNBS01000151">
    <property type="protein sequence ID" value="SDG79980.1"/>
    <property type="molecule type" value="Genomic_DNA"/>
</dbReference>
<dbReference type="AlphaFoldDB" id="A0A1G7X8U2"/>
<organism evidence="2 3">
    <name type="scientific">Thermoanaerobacter thermohydrosulfuricus</name>
    <name type="common">Clostridium thermohydrosulfuricum</name>
    <dbReference type="NCBI Taxonomy" id="1516"/>
    <lineage>
        <taxon>Bacteria</taxon>
        <taxon>Bacillati</taxon>
        <taxon>Bacillota</taxon>
        <taxon>Clostridia</taxon>
        <taxon>Thermoanaerobacterales</taxon>
        <taxon>Thermoanaerobacteraceae</taxon>
        <taxon>Thermoanaerobacter</taxon>
    </lineage>
</organism>
<evidence type="ECO:0000256" key="1">
    <source>
        <dbReference type="SAM" id="MobiDB-lite"/>
    </source>
</evidence>
<feature type="compositionally biased region" description="Basic residues" evidence="1">
    <location>
        <begin position="130"/>
        <end position="140"/>
    </location>
</feature>
<feature type="compositionally biased region" description="Basic and acidic residues" evidence="1">
    <location>
        <begin position="30"/>
        <end position="56"/>
    </location>
</feature>
<feature type="region of interest" description="Disordered" evidence="1">
    <location>
        <begin position="28"/>
        <end position="140"/>
    </location>
</feature>
<proteinExistence type="predicted"/>
<sequence length="140" mass="15865">VEKMDYTKHPLSKEIKPVPITEYIPEWAEQENKETKTKPTNELKNELEKEHKDESANKPINESAEAVESNAVSTKDRGEPSESISAEEEVFFISNTFSTAENGQLKISEADKIDGPSDAQEKPAAEREKTKGKKNKKQFW</sequence>
<feature type="compositionally biased region" description="Polar residues" evidence="1">
    <location>
        <begin position="93"/>
        <end position="102"/>
    </location>
</feature>
<protein>
    <submittedName>
        <fullName evidence="2">Type IV secretion system protein VirD4</fullName>
    </submittedName>
</protein>
<dbReference type="Proteomes" id="UP000183404">
    <property type="component" value="Unassembled WGS sequence"/>
</dbReference>
<feature type="compositionally biased region" description="Basic and acidic residues" evidence="1">
    <location>
        <begin position="108"/>
        <end position="129"/>
    </location>
</feature>
<evidence type="ECO:0000313" key="2">
    <source>
        <dbReference type="EMBL" id="SDG79980.1"/>
    </source>
</evidence>
<accession>A0A1G7X8U2</accession>